<feature type="transmembrane region" description="Helical" evidence="2">
    <location>
        <begin position="12"/>
        <end position="33"/>
    </location>
</feature>
<dbReference type="EMBL" id="MGGP01000009">
    <property type="protein sequence ID" value="OGM33065.1"/>
    <property type="molecule type" value="Genomic_DNA"/>
</dbReference>
<dbReference type="GO" id="GO:0015627">
    <property type="term" value="C:type II protein secretion system complex"/>
    <property type="evidence" value="ECO:0007669"/>
    <property type="project" value="InterPro"/>
</dbReference>
<proteinExistence type="predicted"/>
<evidence type="ECO:0008006" key="5">
    <source>
        <dbReference type="Google" id="ProtNLM"/>
    </source>
</evidence>
<keyword evidence="1" id="KW-0488">Methylation</keyword>
<sequence length="190" mass="21454">MTILGFTRKEIAAVTIILAVIAMATAANLAVALRRERDSQRKSDLWTIYDGLVRYQIDTASFPPSFEGKLVACYGGVDERGVPQAVPCDWHSDGITNIFTNAVYLANLPTDPLHNEGSRYYYISNGRYFQIYAALEGTDEDEYMPEVVSRNIMCGNRLCNFGRGFMDTPLDKSIEEYENEIRARQKSNEK</sequence>
<keyword evidence="2" id="KW-0472">Membrane</keyword>
<reference evidence="3 4" key="1">
    <citation type="journal article" date="2016" name="Nat. Commun.">
        <title>Thousands of microbial genomes shed light on interconnected biogeochemical processes in an aquifer system.</title>
        <authorList>
            <person name="Anantharaman K."/>
            <person name="Brown C.T."/>
            <person name="Hug L.A."/>
            <person name="Sharon I."/>
            <person name="Castelle C.J."/>
            <person name="Probst A.J."/>
            <person name="Thomas B.C."/>
            <person name="Singh A."/>
            <person name="Wilkins M.J."/>
            <person name="Karaoz U."/>
            <person name="Brodie E.L."/>
            <person name="Williams K.H."/>
            <person name="Hubbard S.S."/>
            <person name="Banfield J.F."/>
        </authorList>
    </citation>
    <scope>NUCLEOTIDE SEQUENCE [LARGE SCALE GENOMIC DNA]</scope>
</reference>
<dbReference type="InterPro" id="IPR045584">
    <property type="entry name" value="Pilin-like"/>
</dbReference>
<dbReference type="Gene3D" id="3.30.700.10">
    <property type="entry name" value="Glycoprotein, Type 4 Pilin"/>
    <property type="match status" value="1"/>
</dbReference>
<dbReference type="Proteomes" id="UP000178870">
    <property type="component" value="Unassembled WGS sequence"/>
</dbReference>
<keyword evidence="2" id="KW-0812">Transmembrane</keyword>
<comment type="caution">
    <text evidence="3">The sequence shown here is derived from an EMBL/GenBank/DDBJ whole genome shotgun (WGS) entry which is preliminary data.</text>
</comment>
<evidence type="ECO:0000313" key="3">
    <source>
        <dbReference type="EMBL" id="OGM33065.1"/>
    </source>
</evidence>
<gene>
    <name evidence="3" type="ORF">A2803_03025</name>
</gene>
<name>A0A1F7Z2V2_9BACT</name>
<dbReference type="PRINTS" id="PR00813">
    <property type="entry name" value="BCTERIALGSPG"/>
</dbReference>
<evidence type="ECO:0000313" key="4">
    <source>
        <dbReference type="Proteomes" id="UP000178870"/>
    </source>
</evidence>
<dbReference type="InterPro" id="IPR000983">
    <property type="entry name" value="Bac_GSPG_pilin"/>
</dbReference>
<protein>
    <recommendedName>
        <fullName evidence="5">Type II secretion system protein GspG C-terminal domain-containing protein</fullName>
    </recommendedName>
</protein>
<accession>A0A1F7Z2V2</accession>
<keyword evidence="2" id="KW-1133">Transmembrane helix</keyword>
<dbReference type="AlphaFoldDB" id="A0A1F7Z2V2"/>
<evidence type="ECO:0000256" key="1">
    <source>
        <dbReference type="ARBA" id="ARBA00022481"/>
    </source>
</evidence>
<dbReference type="GO" id="GO:0015628">
    <property type="term" value="P:protein secretion by the type II secretion system"/>
    <property type="evidence" value="ECO:0007669"/>
    <property type="project" value="InterPro"/>
</dbReference>
<organism evidence="3 4">
    <name type="scientific">Candidatus Woesebacteria bacterium RIFCSPHIGHO2_01_FULL_44_21</name>
    <dbReference type="NCBI Taxonomy" id="1802503"/>
    <lineage>
        <taxon>Bacteria</taxon>
        <taxon>Candidatus Woeseibacteriota</taxon>
    </lineage>
</organism>
<dbReference type="SUPFAM" id="SSF54523">
    <property type="entry name" value="Pili subunits"/>
    <property type="match status" value="1"/>
</dbReference>
<evidence type="ECO:0000256" key="2">
    <source>
        <dbReference type="SAM" id="Phobius"/>
    </source>
</evidence>